<dbReference type="Gene3D" id="3.40.640.10">
    <property type="entry name" value="Type I PLP-dependent aspartate aminotransferase-like (Major domain)"/>
    <property type="match status" value="1"/>
</dbReference>
<dbReference type="Gene3D" id="3.90.1150.10">
    <property type="entry name" value="Aspartate Aminotransferase, domain 1"/>
    <property type="match status" value="1"/>
</dbReference>
<dbReference type="Pfam" id="PF00155">
    <property type="entry name" value="Aminotran_1_2"/>
    <property type="match status" value="1"/>
</dbReference>
<keyword evidence="5 9" id="KW-0028">Amino-acid biosynthesis</keyword>
<dbReference type="GO" id="GO:0030170">
    <property type="term" value="F:pyridoxal phosphate binding"/>
    <property type="evidence" value="ECO:0007669"/>
    <property type="project" value="InterPro"/>
</dbReference>
<dbReference type="OrthoDB" id="9813612at2"/>
<keyword evidence="12" id="KW-1185">Reference proteome</keyword>
<dbReference type="InterPro" id="IPR015422">
    <property type="entry name" value="PyrdxlP-dep_Trfase_small"/>
</dbReference>
<feature type="domain" description="Aminotransferase class I/classII large" evidence="10">
    <location>
        <begin position="24"/>
        <end position="345"/>
    </location>
</feature>
<comment type="pathway">
    <text evidence="9">Amino-acid biosynthesis; L-histidine biosynthesis; L-histidine from 5-phospho-alpha-D-ribose 1-diphosphate: step 7/9.</text>
</comment>
<evidence type="ECO:0000259" key="10">
    <source>
        <dbReference type="Pfam" id="PF00155"/>
    </source>
</evidence>
<evidence type="ECO:0000256" key="9">
    <source>
        <dbReference type="HAMAP-Rule" id="MF_01023"/>
    </source>
</evidence>
<dbReference type="NCBIfam" id="TIGR01141">
    <property type="entry name" value="hisC"/>
    <property type="match status" value="1"/>
</dbReference>
<evidence type="ECO:0000256" key="4">
    <source>
        <dbReference type="ARBA" id="ARBA00022576"/>
    </source>
</evidence>
<reference evidence="11 12" key="1">
    <citation type="submission" date="2015-07" db="EMBL/GenBank/DDBJ databases">
        <title>Genome sequencing project for genomic taxonomy and phylogenomics of Bacillus-like bacteria.</title>
        <authorList>
            <person name="Liu B."/>
            <person name="Wang J."/>
            <person name="Zhu Y."/>
            <person name="Liu G."/>
            <person name="Chen Q."/>
            <person name="Chen Z."/>
            <person name="Che J."/>
            <person name="Ge C."/>
            <person name="Shi H."/>
            <person name="Pan Z."/>
            <person name="Liu X."/>
        </authorList>
    </citation>
    <scope>NUCLEOTIDE SEQUENCE [LARGE SCALE GENOMIC DNA]</scope>
    <source>
        <strain evidence="11 12">DSM 54</strain>
    </source>
</reference>
<dbReference type="HAMAP" id="MF_01023">
    <property type="entry name" value="HisC_aminotrans_2"/>
    <property type="match status" value="1"/>
</dbReference>
<dbReference type="GO" id="GO:0004400">
    <property type="term" value="F:histidinol-phosphate transaminase activity"/>
    <property type="evidence" value="ECO:0007669"/>
    <property type="project" value="UniProtKB-UniRule"/>
</dbReference>
<comment type="cofactor">
    <cofactor evidence="1 9">
        <name>pyridoxal 5'-phosphate</name>
        <dbReference type="ChEBI" id="CHEBI:597326"/>
    </cofactor>
</comment>
<dbReference type="PROSITE" id="PS00599">
    <property type="entry name" value="AA_TRANSFER_CLASS_2"/>
    <property type="match status" value="1"/>
</dbReference>
<dbReference type="InterPro" id="IPR015424">
    <property type="entry name" value="PyrdxlP-dep_Trfase"/>
</dbReference>
<dbReference type="PANTHER" id="PTHR42885">
    <property type="entry name" value="HISTIDINOL-PHOSPHATE AMINOTRANSFERASE-RELATED"/>
    <property type="match status" value="1"/>
</dbReference>
<dbReference type="PATRIC" id="fig|33935.3.peg.1694"/>
<keyword evidence="8 9" id="KW-0368">Histidine biosynthesis</keyword>
<dbReference type="InterPro" id="IPR005861">
    <property type="entry name" value="HisP_aminotrans"/>
</dbReference>
<comment type="similarity">
    <text evidence="2 9">Belongs to the class-II pyridoxal-phosphate-dependent aminotransferase family. Histidinol-phosphate aminotransferase subfamily.</text>
</comment>
<dbReference type="InterPro" id="IPR004839">
    <property type="entry name" value="Aminotransferase_I/II_large"/>
</dbReference>
<evidence type="ECO:0000256" key="7">
    <source>
        <dbReference type="ARBA" id="ARBA00022898"/>
    </source>
</evidence>
<keyword evidence="6 9" id="KW-0808">Transferase</keyword>
<protein>
    <recommendedName>
        <fullName evidence="9">Histidinol-phosphate aminotransferase</fullName>
        <ecNumber evidence="9">2.6.1.9</ecNumber>
    </recommendedName>
    <alternativeName>
        <fullName evidence="9">Imidazole acetol-phosphate transaminase</fullName>
    </alternativeName>
</protein>
<evidence type="ECO:0000256" key="3">
    <source>
        <dbReference type="ARBA" id="ARBA00011738"/>
    </source>
</evidence>
<evidence type="ECO:0000313" key="11">
    <source>
        <dbReference type="EMBL" id="KOY80509.1"/>
    </source>
</evidence>
<dbReference type="Proteomes" id="UP000037977">
    <property type="component" value="Unassembled WGS sequence"/>
</dbReference>
<dbReference type="CDD" id="cd00609">
    <property type="entry name" value="AAT_like"/>
    <property type="match status" value="1"/>
</dbReference>
<dbReference type="InterPro" id="IPR001917">
    <property type="entry name" value="Aminotrans_II_pyridoxalP_BS"/>
</dbReference>
<comment type="subunit">
    <text evidence="3 9">Homodimer.</text>
</comment>
<dbReference type="UniPathway" id="UPA00031">
    <property type="reaction ID" value="UER00012"/>
</dbReference>
<evidence type="ECO:0000256" key="8">
    <source>
        <dbReference type="ARBA" id="ARBA00023102"/>
    </source>
</evidence>
<dbReference type="EC" id="2.6.1.9" evidence="9"/>
<dbReference type="GO" id="GO:0000105">
    <property type="term" value="P:L-histidine biosynthetic process"/>
    <property type="evidence" value="ECO:0007669"/>
    <property type="project" value="UniProtKB-UniRule"/>
</dbReference>
<proteinExistence type="inferred from homology"/>
<comment type="catalytic activity">
    <reaction evidence="9">
        <text>L-histidinol phosphate + 2-oxoglutarate = 3-(imidazol-4-yl)-2-oxopropyl phosphate + L-glutamate</text>
        <dbReference type="Rhea" id="RHEA:23744"/>
        <dbReference type="ChEBI" id="CHEBI:16810"/>
        <dbReference type="ChEBI" id="CHEBI:29985"/>
        <dbReference type="ChEBI" id="CHEBI:57766"/>
        <dbReference type="ChEBI" id="CHEBI:57980"/>
        <dbReference type="EC" id="2.6.1.9"/>
    </reaction>
</comment>
<evidence type="ECO:0000256" key="6">
    <source>
        <dbReference type="ARBA" id="ARBA00022679"/>
    </source>
</evidence>
<dbReference type="STRING" id="33935.ADM90_14925"/>
<dbReference type="AlphaFoldDB" id="A0A0M9DGN9"/>
<dbReference type="InterPro" id="IPR015421">
    <property type="entry name" value="PyrdxlP-dep_Trfase_major"/>
</dbReference>
<keyword evidence="4 9" id="KW-0032">Aminotransferase</keyword>
<evidence type="ECO:0000256" key="5">
    <source>
        <dbReference type="ARBA" id="ARBA00022605"/>
    </source>
</evidence>
<dbReference type="PANTHER" id="PTHR42885:SF2">
    <property type="entry name" value="HISTIDINOL-PHOSPHATE AMINOTRANSFERASE"/>
    <property type="match status" value="1"/>
</dbReference>
<accession>A0A0M9DGN9</accession>
<sequence length="363" mass="41429">MLERKHLQTLEGYVSGFQPTWNNDLIKLNSNENPYPPSPKIKDYFKDFNFDQLRFYPNAKSDSLRECIANIYDIDVENIFCGNGSDEIISLLFRGFFEENSSVIIPYPTYTLYETVAKIHDVNTICIDTEEDFSIDVDKILSSSKKAAGIVIVNPNAPTGILLSVEKIKFILNQFKGLVILDEAYIDFADENSSCLQLIKTYPNLIVLRTLSKSYSLCGIRLGYCFASKDIISILDKIKDSYNINTITQLLAEEGLKDRAYFNHNLEKVKSTRTRLGHELVNLGFDIYGQNANFLLCKPNNGLEAKAIYDYLAEPNIFIRYFDQPRLADKLRISIGTEKEIDILLINLHKLVREKGMSFESSV</sequence>
<dbReference type="EMBL" id="LGCI01000010">
    <property type="protein sequence ID" value="KOY80509.1"/>
    <property type="molecule type" value="Genomic_DNA"/>
</dbReference>
<dbReference type="RefSeq" id="WP_053995755.1">
    <property type="nucleotide sequence ID" value="NZ_LGCI01000010.1"/>
</dbReference>
<evidence type="ECO:0000256" key="2">
    <source>
        <dbReference type="ARBA" id="ARBA00007970"/>
    </source>
</evidence>
<gene>
    <name evidence="9" type="primary">hisC</name>
    <name evidence="11" type="ORF">ADM90_14925</name>
</gene>
<organism evidence="11 12">
    <name type="scientific">Lysinibacillus macroides</name>
    <dbReference type="NCBI Taxonomy" id="33935"/>
    <lineage>
        <taxon>Bacteria</taxon>
        <taxon>Bacillati</taxon>
        <taxon>Bacillota</taxon>
        <taxon>Bacilli</taxon>
        <taxon>Bacillales</taxon>
        <taxon>Bacillaceae</taxon>
        <taxon>Lysinibacillus</taxon>
    </lineage>
</organism>
<evidence type="ECO:0000313" key="12">
    <source>
        <dbReference type="Proteomes" id="UP000037977"/>
    </source>
</evidence>
<feature type="modified residue" description="N6-(pyridoxal phosphate)lysine" evidence="9">
    <location>
        <position position="213"/>
    </location>
</feature>
<name>A0A0M9DGN9_9BACI</name>
<keyword evidence="7 9" id="KW-0663">Pyridoxal phosphate</keyword>
<comment type="caution">
    <text evidence="11">The sequence shown here is derived from an EMBL/GenBank/DDBJ whole genome shotgun (WGS) entry which is preliminary data.</text>
</comment>
<evidence type="ECO:0000256" key="1">
    <source>
        <dbReference type="ARBA" id="ARBA00001933"/>
    </source>
</evidence>
<dbReference type="SUPFAM" id="SSF53383">
    <property type="entry name" value="PLP-dependent transferases"/>
    <property type="match status" value="1"/>
</dbReference>